<keyword evidence="1" id="KW-0732">Signal</keyword>
<sequence>MKQLFAKLMVAGLIGLSAVTGLGATAASAETLSFGIRSDGIVDVQYGGYPDRRPDWGHDRRPGWGPDRRGRCEPWLATDKARAYGLRRAQVVHVSPRRVVVEGHRHGNYRSIVFANVRGCPTLGR</sequence>
<keyword evidence="3" id="KW-1185">Reference proteome</keyword>
<comment type="caution">
    <text evidence="2">The sequence shown here is derived from an EMBL/GenBank/DDBJ whole genome shotgun (WGS) entry which is preliminary data.</text>
</comment>
<dbReference type="RefSeq" id="WP_307231517.1">
    <property type="nucleotide sequence ID" value="NZ_JAUSVF010000001.1"/>
</dbReference>
<evidence type="ECO:0000313" key="3">
    <source>
        <dbReference type="Proteomes" id="UP001230207"/>
    </source>
</evidence>
<reference evidence="2 3" key="1">
    <citation type="submission" date="2023-07" db="EMBL/GenBank/DDBJ databases">
        <title>Genomic Encyclopedia of Type Strains, Phase IV (KMG-IV): sequencing the most valuable type-strain genomes for metagenomic binning, comparative biology and taxonomic classification.</title>
        <authorList>
            <person name="Goeker M."/>
        </authorList>
    </citation>
    <scope>NUCLEOTIDE SEQUENCE [LARGE SCALE GENOMIC DNA]</scope>
    <source>
        <strain evidence="2 3">DSM 1112</strain>
    </source>
</reference>
<name>A0ABU0BSD0_9HYPH</name>
<feature type="chain" id="PRO_5047139211" evidence="1">
    <location>
        <begin position="27"/>
        <end position="125"/>
    </location>
</feature>
<evidence type="ECO:0000256" key="1">
    <source>
        <dbReference type="SAM" id="SignalP"/>
    </source>
</evidence>
<evidence type="ECO:0000313" key="2">
    <source>
        <dbReference type="EMBL" id="MDQ0321154.1"/>
    </source>
</evidence>
<protein>
    <submittedName>
        <fullName evidence="2">Uncharacterized protein</fullName>
    </submittedName>
</protein>
<feature type="signal peptide" evidence="1">
    <location>
        <begin position="1"/>
        <end position="26"/>
    </location>
</feature>
<dbReference type="Proteomes" id="UP001230207">
    <property type="component" value="Unassembled WGS sequence"/>
</dbReference>
<proteinExistence type="predicted"/>
<gene>
    <name evidence="2" type="ORF">QO002_003292</name>
</gene>
<dbReference type="EMBL" id="JAUSVF010000001">
    <property type="protein sequence ID" value="MDQ0321154.1"/>
    <property type="molecule type" value="Genomic_DNA"/>
</dbReference>
<organism evidence="2 3">
    <name type="scientific">Pararhizobium capsulatum DSM 1112</name>
    <dbReference type="NCBI Taxonomy" id="1121113"/>
    <lineage>
        <taxon>Bacteria</taxon>
        <taxon>Pseudomonadati</taxon>
        <taxon>Pseudomonadota</taxon>
        <taxon>Alphaproteobacteria</taxon>
        <taxon>Hyphomicrobiales</taxon>
        <taxon>Rhizobiaceae</taxon>
        <taxon>Rhizobium/Agrobacterium group</taxon>
        <taxon>Pararhizobium</taxon>
    </lineage>
</organism>
<accession>A0ABU0BSD0</accession>